<dbReference type="PANTHER" id="PTHR30002">
    <property type="entry name" value="EPOXYQUEUOSINE REDUCTASE"/>
    <property type="match status" value="1"/>
</dbReference>
<dbReference type="InterPro" id="IPR013542">
    <property type="entry name" value="QueG_DUF1730"/>
</dbReference>
<keyword evidence="3" id="KW-0819">tRNA processing</keyword>
<keyword evidence="1" id="KW-0411">Iron-sulfur</keyword>
<gene>
    <name evidence="7" type="ORF">UFOPK2658_00073</name>
    <name evidence="8" type="ORF">UFOPK3304_01804</name>
    <name evidence="9" type="ORF">UFOPK3494_00048</name>
    <name evidence="10" type="ORF">UFOPK4134_00120</name>
</gene>
<dbReference type="Pfam" id="PF08331">
    <property type="entry name" value="QueG_DUF1730"/>
    <property type="match status" value="1"/>
</dbReference>
<dbReference type="EMBL" id="CAFBLJ010000152">
    <property type="protein sequence ID" value="CAB4882657.1"/>
    <property type="molecule type" value="Genomic_DNA"/>
</dbReference>
<evidence type="ECO:0000256" key="2">
    <source>
        <dbReference type="ARBA" id="ARBA00022490"/>
    </source>
</evidence>
<dbReference type="PROSITE" id="PS00198">
    <property type="entry name" value="4FE4S_FER_1"/>
    <property type="match status" value="1"/>
</dbReference>
<proteinExistence type="predicted"/>
<dbReference type="InterPro" id="IPR011989">
    <property type="entry name" value="ARM-like"/>
</dbReference>
<evidence type="ECO:0000313" key="7">
    <source>
        <dbReference type="EMBL" id="CAB4705696.1"/>
    </source>
</evidence>
<keyword evidence="1" id="KW-0408">Iron</keyword>
<dbReference type="PANTHER" id="PTHR30002:SF4">
    <property type="entry name" value="EPOXYQUEUOSINE REDUCTASE"/>
    <property type="match status" value="1"/>
</dbReference>
<keyword evidence="1" id="KW-0479">Metal-binding</keyword>
<dbReference type="SUPFAM" id="SSF54862">
    <property type="entry name" value="4Fe-4S ferredoxins"/>
    <property type="match status" value="1"/>
</dbReference>
<dbReference type="NCBIfam" id="TIGR00276">
    <property type="entry name" value="tRNA epoxyqueuosine(34) reductase QueG"/>
    <property type="match status" value="1"/>
</dbReference>
<feature type="domain" description="4Fe-4S ferredoxin-type" evidence="6">
    <location>
        <begin position="187"/>
        <end position="216"/>
    </location>
</feature>
<evidence type="ECO:0000256" key="3">
    <source>
        <dbReference type="ARBA" id="ARBA00022694"/>
    </source>
</evidence>
<keyword evidence="5" id="KW-0560">Oxidoreductase</keyword>
<protein>
    <submittedName>
        <fullName evidence="7">Unannotated protein</fullName>
    </submittedName>
</protein>
<dbReference type="Gene3D" id="1.25.10.10">
    <property type="entry name" value="Leucine-rich Repeat Variant"/>
    <property type="match status" value="1"/>
</dbReference>
<evidence type="ECO:0000313" key="9">
    <source>
        <dbReference type="EMBL" id="CAB4887614.1"/>
    </source>
</evidence>
<evidence type="ECO:0000313" key="10">
    <source>
        <dbReference type="EMBL" id="CAB5018344.1"/>
    </source>
</evidence>
<evidence type="ECO:0000259" key="6">
    <source>
        <dbReference type="PROSITE" id="PS51379"/>
    </source>
</evidence>
<evidence type="ECO:0000256" key="4">
    <source>
        <dbReference type="ARBA" id="ARBA00022785"/>
    </source>
</evidence>
<organism evidence="7">
    <name type="scientific">freshwater metagenome</name>
    <dbReference type="NCBI Taxonomy" id="449393"/>
    <lineage>
        <taxon>unclassified sequences</taxon>
        <taxon>metagenomes</taxon>
        <taxon>ecological metagenomes</taxon>
    </lineage>
</organism>
<dbReference type="GO" id="GO:0052693">
    <property type="term" value="F:epoxyqueuosine reductase activity"/>
    <property type="evidence" value="ECO:0007669"/>
    <property type="project" value="TreeGrafter"/>
</dbReference>
<evidence type="ECO:0000256" key="1">
    <source>
        <dbReference type="ARBA" id="ARBA00022485"/>
    </source>
</evidence>
<dbReference type="InterPro" id="IPR017900">
    <property type="entry name" value="4Fe4S_Fe_S_CS"/>
</dbReference>
<evidence type="ECO:0000313" key="8">
    <source>
        <dbReference type="EMBL" id="CAB4882657.1"/>
    </source>
</evidence>
<sequence>MHRVKRNSPPVDTTDPAYLESLLHFARELGLDRVGVTDASPLSRARVAIDDRKARGLSDTMGFTYRNPSRSTDPNTAVEGARSIIVAARSYHSDQPDHPGGISARVARYAQDDHYTPLRQALQKIALRLRADGYRAVVFADENNLVDREVAYRAGLGWFGKNANILLPGAGSFFSLGSIVTTAVLAPAAQPAPDGCGTCRACYDECPTQAIVADGVIDARRCLAWLVQKSGNFPREFRVALGDRLYGCDDCQTSCPPTVRLHSRHQARIAPVAGPGAFVDVIELLNSSNESLLDKFGSWYLAERDPRWLRRNALIILGNIAPVNNSALDNSVMNPVEQLLRRYLGDIDPMLRLHALWAAVRLGRRDLVESLALDTDESVRDEYSQIESIPVRTVAS</sequence>
<dbReference type="InterPro" id="IPR017896">
    <property type="entry name" value="4Fe4S_Fe-S-bd"/>
</dbReference>
<keyword evidence="2" id="KW-0963">Cytoplasm</keyword>
<dbReference type="GO" id="GO:0051539">
    <property type="term" value="F:4 iron, 4 sulfur cluster binding"/>
    <property type="evidence" value="ECO:0007669"/>
    <property type="project" value="UniProtKB-KW"/>
</dbReference>
<accession>A0A6J6Q4I6</accession>
<evidence type="ECO:0000256" key="5">
    <source>
        <dbReference type="ARBA" id="ARBA00023002"/>
    </source>
</evidence>
<dbReference type="Pfam" id="PF13484">
    <property type="entry name" value="Fer4_16"/>
    <property type="match status" value="1"/>
</dbReference>
<dbReference type="EMBL" id="CAEZYH010000002">
    <property type="protein sequence ID" value="CAB4705696.1"/>
    <property type="molecule type" value="Genomic_DNA"/>
</dbReference>
<dbReference type="GO" id="GO:0008616">
    <property type="term" value="P:tRNA queuosine(34) biosynthetic process"/>
    <property type="evidence" value="ECO:0007669"/>
    <property type="project" value="UniProtKB-KW"/>
</dbReference>
<dbReference type="EMBL" id="CAFBMF010000002">
    <property type="protein sequence ID" value="CAB4887614.1"/>
    <property type="molecule type" value="Genomic_DNA"/>
</dbReference>
<dbReference type="InterPro" id="IPR004453">
    <property type="entry name" value="QueG"/>
</dbReference>
<dbReference type="SUPFAM" id="SSF48371">
    <property type="entry name" value="ARM repeat"/>
    <property type="match status" value="1"/>
</dbReference>
<name>A0A6J6Q4I6_9ZZZZ</name>
<dbReference type="AlphaFoldDB" id="A0A6J6Q4I6"/>
<dbReference type="InterPro" id="IPR016024">
    <property type="entry name" value="ARM-type_fold"/>
</dbReference>
<dbReference type="PROSITE" id="PS51379">
    <property type="entry name" value="4FE4S_FER_2"/>
    <property type="match status" value="1"/>
</dbReference>
<dbReference type="EMBL" id="CAFBPS010000004">
    <property type="protein sequence ID" value="CAB5018344.1"/>
    <property type="molecule type" value="Genomic_DNA"/>
</dbReference>
<reference evidence="7" key="1">
    <citation type="submission" date="2020-05" db="EMBL/GenBank/DDBJ databases">
        <authorList>
            <person name="Chiriac C."/>
            <person name="Salcher M."/>
            <person name="Ghai R."/>
            <person name="Kavagutti S V."/>
        </authorList>
    </citation>
    <scope>NUCLEOTIDE SEQUENCE</scope>
</reference>
<keyword evidence="1" id="KW-0004">4Fe-4S</keyword>
<keyword evidence="4" id="KW-0671">Queuosine biosynthesis</keyword>